<name>A0AA86VNZ4_9EUKA</name>
<dbReference type="Proteomes" id="UP001642409">
    <property type="component" value="Unassembled WGS sequence"/>
</dbReference>
<dbReference type="EMBL" id="CATOUU010001099">
    <property type="protein sequence ID" value="CAI9971893.1"/>
    <property type="molecule type" value="Genomic_DNA"/>
</dbReference>
<evidence type="ECO:0000313" key="1">
    <source>
        <dbReference type="EMBL" id="CAI9971893.1"/>
    </source>
</evidence>
<sequence>MYRNVNYISLKTKQHRTNSGTAQNKERMQELVQSMQGQSQTPRLINSLLVGNSKFRFRVIDMEMSQKFQQKGQHCNRNNPATKHIAAIRPRWNDNYLENRNYERMSYSTFAKVDMFVAELNQPLRQVCRQMFHEKKYKQDNYLLQLSISQSDVKSQWD</sequence>
<dbReference type="EMBL" id="CAXDID020000171">
    <property type="protein sequence ID" value="CAL6047363.1"/>
    <property type="molecule type" value="Genomic_DNA"/>
</dbReference>
<evidence type="ECO:0000313" key="3">
    <source>
        <dbReference type="Proteomes" id="UP001642409"/>
    </source>
</evidence>
<reference evidence="2 3" key="2">
    <citation type="submission" date="2024-07" db="EMBL/GenBank/DDBJ databases">
        <authorList>
            <person name="Akdeniz Z."/>
        </authorList>
    </citation>
    <scope>NUCLEOTIDE SEQUENCE [LARGE SCALE GENOMIC DNA]</scope>
</reference>
<protein>
    <submittedName>
        <fullName evidence="2">Hypothetical_protein</fullName>
    </submittedName>
</protein>
<organism evidence="1">
    <name type="scientific">Hexamita inflata</name>
    <dbReference type="NCBI Taxonomy" id="28002"/>
    <lineage>
        <taxon>Eukaryota</taxon>
        <taxon>Metamonada</taxon>
        <taxon>Diplomonadida</taxon>
        <taxon>Hexamitidae</taxon>
        <taxon>Hexamitinae</taxon>
        <taxon>Hexamita</taxon>
    </lineage>
</organism>
<reference evidence="1" key="1">
    <citation type="submission" date="2023-06" db="EMBL/GenBank/DDBJ databases">
        <authorList>
            <person name="Kurt Z."/>
        </authorList>
    </citation>
    <scope>NUCLEOTIDE SEQUENCE</scope>
</reference>
<proteinExistence type="predicted"/>
<accession>A0AA86VNZ4</accession>
<dbReference type="AlphaFoldDB" id="A0AA86VNZ4"/>
<comment type="caution">
    <text evidence="1">The sequence shown here is derived from an EMBL/GenBank/DDBJ whole genome shotgun (WGS) entry which is preliminary data.</text>
</comment>
<keyword evidence="3" id="KW-1185">Reference proteome</keyword>
<evidence type="ECO:0000313" key="2">
    <source>
        <dbReference type="EMBL" id="CAL6047363.1"/>
    </source>
</evidence>
<gene>
    <name evidence="2" type="ORF">HINF_LOCUS42170</name>
    <name evidence="1" type="ORF">HINF_LOCUS59538</name>
</gene>